<evidence type="ECO:0000313" key="4">
    <source>
        <dbReference type="EMBL" id="VEN58017.1"/>
    </source>
</evidence>
<keyword evidence="5" id="KW-1185">Reference proteome</keyword>
<dbReference type="PRINTS" id="PR00503">
    <property type="entry name" value="BROMODOMAIN"/>
</dbReference>
<dbReference type="PANTHER" id="PTHR45975">
    <property type="entry name" value="NUCLEOSOME-REMODELING FACTOR SUBUNIT BPTF"/>
    <property type="match status" value="1"/>
</dbReference>
<dbReference type="InterPro" id="IPR018359">
    <property type="entry name" value="Bromodomain_CS"/>
</dbReference>
<dbReference type="InterPro" id="IPR038028">
    <property type="entry name" value="BPTF"/>
</dbReference>
<sequence length="116" mass="13850">MKNLTQKDFDGLRKLIKQLQAHKSAWPFMEPVDPTEAPDYYKVIKEPMDLQMIETKVNDQTYTKLSEFIGDMTKIFDNCRYYNPKESPFYKCAESLEAYFVNKIKCLRDKLYENNK</sequence>
<dbReference type="GO" id="GO:0000978">
    <property type="term" value="F:RNA polymerase II cis-regulatory region sequence-specific DNA binding"/>
    <property type="evidence" value="ECO:0007669"/>
    <property type="project" value="TreeGrafter"/>
</dbReference>
<gene>
    <name evidence="4" type="ORF">CALMAC_LOCUS16487</name>
</gene>
<dbReference type="PANTHER" id="PTHR45975:SF2">
    <property type="entry name" value="NUCLEOSOME-REMODELING FACTOR SUBUNIT BPTF"/>
    <property type="match status" value="1"/>
</dbReference>
<dbReference type="SMART" id="SM00297">
    <property type="entry name" value="BROMO"/>
    <property type="match status" value="1"/>
</dbReference>
<dbReference type="PROSITE" id="PS00633">
    <property type="entry name" value="BROMODOMAIN_1"/>
    <property type="match status" value="1"/>
</dbReference>
<dbReference type="Gene3D" id="1.20.920.10">
    <property type="entry name" value="Bromodomain-like"/>
    <property type="match status" value="1"/>
</dbReference>
<dbReference type="PROSITE" id="PS50014">
    <property type="entry name" value="BROMODOMAIN_2"/>
    <property type="match status" value="1"/>
</dbReference>
<name>A0A653DF88_CALMS</name>
<dbReference type="Proteomes" id="UP000410492">
    <property type="component" value="Unassembled WGS sequence"/>
</dbReference>
<dbReference type="GO" id="GO:0006357">
    <property type="term" value="P:regulation of transcription by RNA polymerase II"/>
    <property type="evidence" value="ECO:0007669"/>
    <property type="project" value="InterPro"/>
</dbReference>
<proteinExistence type="predicted"/>
<dbReference type="AlphaFoldDB" id="A0A653DF88"/>
<evidence type="ECO:0000313" key="5">
    <source>
        <dbReference type="Proteomes" id="UP000410492"/>
    </source>
</evidence>
<evidence type="ECO:0000256" key="2">
    <source>
        <dbReference type="PROSITE-ProRule" id="PRU00035"/>
    </source>
</evidence>
<dbReference type="CDD" id="cd05509">
    <property type="entry name" value="Bromo_gcn5_like"/>
    <property type="match status" value="1"/>
</dbReference>
<evidence type="ECO:0000256" key="1">
    <source>
        <dbReference type="ARBA" id="ARBA00023117"/>
    </source>
</evidence>
<dbReference type="EMBL" id="CAACVG010011411">
    <property type="protein sequence ID" value="VEN58017.1"/>
    <property type="molecule type" value="Genomic_DNA"/>
</dbReference>
<reference evidence="4 5" key="1">
    <citation type="submission" date="2019-01" db="EMBL/GenBank/DDBJ databases">
        <authorList>
            <person name="Sayadi A."/>
        </authorList>
    </citation>
    <scope>NUCLEOTIDE SEQUENCE [LARGE SCALE GENOMIC DNA]</scope>
</reference>
<dbReference type="GO" id="GO:0016589">
    <property type="term" value="C:NURF complex"/>
    <property type="evidence" value="ECO:0007669"/>
    <property type="project" value="InterPro"/>
</dbReference>
<dbReference type="InterPro" id="IPR036427">
    <property type="entry name" value="Bromodomain-like_sf"/>
</dbReference>
<dbReference type="InterPro" id="IPR001487">
    <property type="entry name" value="Bromodomain"/>
</dbReference>
<organism evidence="4 5">
    <name type="scientific">Callosobruchus maculatus</name>
    <name type="common">Southern cowpea weevil</name>
    <name type="synonym">Pulse bruchid</name>
    <dbReference type="NCBI Taxonomy" id="64391"/>
    <lineage>
        <taxon>Eukaryota</taxon>
        <taxon>Metazoa</taxon>
        <taxon>Ecdysozoa</taxon>
        <taxon>Arthropoda</taxon>
        <taxon>Hexapoda</taxon>
        <taxon>Insecta</taxon>
        <taxon>Pterygota</taxon>
        <taxon>Neoptera</taxon>
        <taxon>Endopterygota</taxon>
        <taxon>Coleoptera</taxon>
        <taxon>Polyphaga</taxon>
        <taxon>Cucujiformia</taxon>
        <taxon>Chrysomeloidea</taxon>
        <taxon>Chrysomelidae</taxon>
        <taxon>Bruchinae</taxon>
        <taxon>Bruchini</taxon>
        <taxon>Callosobruchus</taxon>
    </lineage>
</organism>
<dbReference type="OrthoDB" id="784962at2759"/>
<dbReference type="SUPFAM" id="SSF47370">
    <property type="entry name" value="Bromodomain"/>
    <property type="match status" value="1"/>
</dbReference>
<feature type="domain" description="Bromo" evidence="3">
    <location>
        <begin position="20"/>
        <end position="90"/>
    </location>
</feature>
<keyword evidence="1 2" id="KW-0103">Bromodomain</keyword>
<dbReference type="Pfam" id="PF00439">
    <property type="entry name" value="Bromodomain"/>
    <property type="match status" value="1"/>
</dbReference>
<evidence type="ECO:0000259" key="3">
    <source>
        <dbReference type="PROSITE" id="PS50014"/>
    </source>
</evidence>
<protein>
    <recommendedName>
        <fullName evidence="3">Bromo domain-containing protein</fullName>
    </recommendedName>
</protein>
<accession>A0A653DF88</accession>